<proteinExistence type="predicted"/>
<dbReference type="InParanoid" id="Q6CV94"/>
<keyword evidence="2 5" id="KW-0812">Transmembrane</keyword>
<dbReference type="FunCoup" id="Q6CV94">
    <property type="interactions" value="131"/>
</dbReference>
<dbReference type="GO" id="GO:0016020">
    <property type="term" value="C:membrane"/>
    <property type="evidence" value="ECO:0007669"/>
    <property type="project" value="UniProtKB-SubCell"/>
</dbReference>
<accession>Q6CV94</accession>
<dbReference type="InterPro" id="IPR009644">
    <property type="entry name" value="FKTN/MNN4/W02B3.4-1"/>
</dbReference>
<reference evidence="7 8" key="1">
    <citation type="journal article" date="2004" name="Nature">
        <title>Genome evolution in yeasts.</title>
        <authorList>
            <consortium name="Genolevures"/>
            <person name="Dujon B."/>
            <person name="Sherman D."/>
            <person name="Fischer G."/>
            <person name="Durrens P."/>
            <person name="Casaregola S."/>
            <person name="Lafontaine I."/>
            <person name="de Montigny J."/>
            <person name="Marck C."/>
            <person name="Neuveglise C."/>
            <person name="Talla E."/>
            <person name="Goffard N."/>
            <person name="Frangeul L."/>
            <person name="Aigle M."/>
            <person name="Anthouard V."/>
            <person name="Babour A."/>
            <person name="Barbe V."/>
            <person name="Barnay S."/>
            <person name="Blanchin S."/>
            <person name="Beckerich J.M."/>
            <person name="Beyne E."/>
            <person name="Bleykasten C."/>
            <person name="Boisrame A."/>
            <person name="Boyer J."/>
            <person name="Cattolico L."/>
            <person name="Confanioleri F."/>
            <person name="de Daruvar A."/>
            <person name="Despons L."/>
            <person name="Fabre E."/>
            <person name="Fairhead C."/>
            <person name="Ferry-Dumazet H."/>
            <person name="Groppi A."/>
            <person name="Hantraye F."/>
            <person name="Hennequin C."/>
            <person name="Jauniaux N."/>
            <person name="Joyet P."/>
            <person name="Kachouri R."/>
            <person name="Kerrest A."/>
            <person name="Koszul R."/>
            <person name="Lemaire M."/>
            <person name="Lesur I."/>
            <person name="Ma L."/>
            <person name="Muller H."/>
            <person name="Nicaud J.M."/>
            <person name="Nikolski M."/>
            <person name="Oztas S."/>
            <person name="Ozier-Kalogeropoulos O."/>
            <person name="Pellenz S."/>
            <person name="Potier S."/>
            <person name="Richard G.F."/>
            <person name="Straub M.L."/>
            <person name="Suleau A."/>
            <person name="Swennene D."/>
            <person name="Tekaia F."/>
            <person name="Wesolowski-Louvel M."/>
            <person name="Westhof E."/>
            <person name="Wirth B."/>
            <person name="Zeniou-Meyer M."/>
            <person name="Zivanovic I."/>
            <person name="Bolotin-Fukuhara M."/>
            <person name="Thierry A."/>
            <person name="Bouchier C."/>
            <person name="Caudron B."/>
            <person name="Scarpelli C."/>
            <person name="Gaillardin C."/>
            <person name="Weissenbach J."/>
            <person name="Wincker P."/>
            <person name="Souciet J.L."/>
        </authorList>
    </citation>
    <scope>NUCLEOTIDE SEQUENCE [LARGE SCALE GENOMIC DNA]</scope>
    <source>
        <strain evidence="8">ATCC 8585 / CBS 2359 / DSM 70799 / NBRC 1267 / NRRL Y-1140 / WM37</strain>
    </source>
</reference>
<comment type="subcellular location">
    <subcellularLocation>
        <location evidence="1">Membrane</location>
        <topology evidence="1">Single-pass membrane protein</topology>
    </subcellularLocation>
</comment>
<evidence type="ECO:0000259" key="6">
    <source>
        <dbReference type="Pfam" id="PF04991"/>
    </source>
</evidence>
<protein>
    <submittedName>
        <fullName evidence="7">KLLA0B13794p</fullName>
    </submittedName>
</protein>
<evidence type="ECO:0000313" key="8">
    <source>
        <dbReference type="Proteomes" id="UP000000598"/>
    </source>
</evidence>
<keyword evidence="3 5" id="KW-1133">Transmembrane helix</keyword>
<dbReference type="Pfam" id="PF04991">
    <property type="entry name" value="LicD"/>
    <property type="match status" value="1"/>
</dbReference>
<evidence type="ECO:0000313" key="7">
    <source>
        <dbReference type="EMBL" id="CAH02538.1"/>
    </source>
</evidence>
<dbReference type="eggNOG" id="ENOG502QREF">
    <property type="taxonomic scope" value="Eukaryota"/>
</dbReference>
<dbReference type="InterPro" id="IPR007074">
    <property type="entry name" value="LicD/FKTN/FKRP_NTP_transf"/>
</dbReference>
<evidence type="ECO:0000256" key="2">
    <source>
        <dbReference type="ARBA" id="ARBA00022692"/>
    </source>
</evidence>
<dbReference type="RefSeq" id="XP_452145.1">
    <property type="nucleotide sequence ID" value="XM_452145.1"/>
</dbReference>
<dbReference type="GeneID" id="2897383"/>
<organism evidence="7 8">
    <name type="scientific">Kluyveromyces lactis (strain ATCC 8585 / CBS 2359 / DSM 70799 / NBRC 1267 / NRRL Y-1140 / WM37)</name>
    <name type="common">Yeast</name>
    <name type="synonym">Candida sphaerica</name>
    <dbReference type="NCBI Taxonomy" id="284590"/>
    <lineage>
        <taxon>Eukaryota</taxon>
        <taxon>Fungi</taxon>
        <taxon>Dikarya</taxon>
        <taxon>Ascomycota</taxon>
        <taxon>Saccharomycotina</taxon>
        <taxon>Saccharomycetes</taxon>
        <taxon>Saccharomycetales</taxon>
        <taxon>Saccharomycetaceae</taxon>
        <taxon>Kluyveromyces</taxon>
    </lineage>
</organism>
<gene>
    <name evidence="7" type="ORF">KLLA0_B13794g</name>
</gene>
<dbReference type="PANTHER" id="PTHR15407:SF28">
    <property type="entry name" value="RIBITOL-5-PHOSPHATE TRANSFERASE FKTN"/>
    <property type="match status" value="1"/>
</dbReference>
<evidence type="ECO:0000256" key="5">
    <source>
        <dbReference type="SAM" id="Phobius"/>
    </source>
</evidence>
<evidence type="ECO:0000256" key="1">
    <source>
        <dbReference type="ARBA" id="ARBA00004167"/>
    </source>
</evidence>
<keyword evidence="4 5" id="KW-0472">Membrane</keyword>
<dbReference type="PANTHER" id="PTHR15407">
    <property type="entry name" value="FUKUTIN-RELATED"/>
    <property type="match status" value="1"/>
</dbReference>
<dbReference type="KEGG" id="kla:KLLA0_B13794g"/>
<feature type="domain" description="LicD/FKTN/FKRP nucleotidyltransferase" evidence="6">
    <location>
        <begin position="471"/>
        <end position="711"/>
    </location>
</feature>
<evidence type="ECO:0000256" key="4">
    <source>
        <dbReference type="ARBA" id="ARBA00023136"/>
    </source>
</evidence>
<dbReference type="Proteomes" id="UP000000598">
    <property type="component" value="Chromosome B"/>
</dbReference>
<dbReference type="GO" id="GO:0009100">
    <property type="term" value="P:glycoprotein metabolic process"/>
    <property type="evidence" value="ECO:0007669"/>
    <property type="project" value="UniProtKB-ARBA"/>
</dbReference>
<dbReference type="EMBL" id="CR382122">
    <property type="protein sequence ID" value="CAH02538.1"/>
    <property type="molecule type" value="Genomic_DNA"/>
</dbReference>
<dbReference type="HOGENOM" id="CLU_008074_0_0_1"/>
<dbReference type="AlphaFoldDB" id="Q6CV94"/>
<feature type="transmembrane region" description="Helical" evidence="5">
    <location>
        <begin position="14"/>
        <end position="35"/>
    </location>
</feature>
<evidence type="ECO:0000256" key="3">
    <source>
        <dbReference type="ARBA" id="ARBA00022989"/>
    </source>
</evidence>
<dbReference type="OMA" id="PEVYQLQ"/>
<sequence length="936" mass="108934">MSGSLVHIPRKKRFIHVLLAFVTVIVLYQLLVPFYTDEFDYLSYRRISDTSKANIDAFKANSSPDVIRFYEKFKYDTSLEYPTEYDLQEDFFKIKYGSNKGEYWDQVKDVKFYDSDPRLEWSVLAYDLMQGNEKSDDKIPFAWYDWIDSHDYNKLLSLKENKVDCEFLFHNAFPRDKLRLAEGEIGERLFSYDRDSYDNDKWYERAVNNSDGNVILLLKKHYYVDPSNWPTSNKLGNDGNGSLTDTMMSYDNGVATLDLFDKVRPEVYQLQARSYVINTLVHPLSITIMNSDKESYQYLVDRDSRKNIITSGRLQRFIDGHGPETPRKSIKFDHINKFKQFVESDSAKEHKVVIDEIIANKQRQSDDSMPYVVLNENDFEFDAMAKIKELEARSDDLTPHEKSYLDSLKFSTSFHYAFAPKYFLESSHVQSFKKYGNHFDKRFFNGPLIADPFQMEMRLDSLIRNYQKFVKANGLISWLAHGTMYGWMYNGRTFPWDNDADMQMPIKHLNLLAQHFNQTVVLEDPSEGNGKFLIDVSSSITTRVNGNGFNNIDARFIDLDSGLYVDITGLSVSSTPIFDIINYYKQQSKNVDVNDIKFKDPNLIEGKTDFTLQELLVEIDKDPKKYPNNAKKDVNNMIQKWEKLKKKKVSIEENLTPEQRYNMHHQLQIYNCRNFHFVNLNMINPLVKTVFHGVPALVPEKYVKVLKNEYKVSNQYGFLTYKTNSFVPEFGSWISVSDLSTLMNKNQNDPKLKPVYEPINSLKIDDVYKLLENMATSGYSLMLSTIHNALSLNAYRVKELDITYDKDLSRDEKLDLLDIFRNKVGTTLTASQKDPWLHGLELRIWNELTKERPDDCSNARSFVDNKKAYEIWDSLLKASEGSNPMFRVFTSERSPVESAMITDNLLDFNKVGSPVYLPGKSRGINIFKSDPQLLDN</sequence>
<keyword evidence="8" id="KW-1185">Reference proteome</keyword>
<name>Q6CV94_KLULA</name>
<dbReference type="PaxDb" id="284590-Q6CV94"/>